<evidence type="ECO:0000313" key="3">
    <source>
        <dbReference type="Proteomes" id="UP000241960"/>
    </source>
</evidence>
<dbReference type="InterPro" id="IPR036291">
    <property type="entry name" value="NAD(P)-bd_dom_sf"/>
</dbReference>
<dbReference type="AlphaFoldDB" id="A0A9Q6HP74"/>
<dbReference type="EMBL" id="PZFQ01000016">
    <property type="protein sequence ID" value="PTI75820.1"/>
    <property type="molecule type" value="Genomic_DNA"/>
</dbReference>
<protein>
    <submittedName>
        <fullName evidence="2">NmrA family protein</fullName>
    </submittedName>
</protein>
<gene>
    <name evidence="2" type="ORF">BU058_06130</name>
</gene>
<feature type="domain" description="NmrA-like" evidence="1">
    <location>
        <begin position="3"/>
        <end position="237"/>
    </location>
</feature>
<comment type="caution">
    <text evidence="2">The sequence shown here is derived from an EMBL/GenBank/DDBJ whole genome shotgun (WGS) entry which is preliminary data.</text>
</comment>
<dbReference type="PANTHER" id="PTHR12126">
    <property type="entry name" value="NADH-UBIQUINONE OXIDOREDUCTASE 39 KDA SUBUNIT-RELATED"/>
    <property type="match status" value="1"/>
</dbReference>
<sequence>MPKILLTGASGYIGGHLKENLQKNHEIVAISRNIKNKKNEKNVTWKAADLFDLNEISEVMKDVDIAIYLVHSMMPSAKLTQANFEDMDALLADNFARAAKKNSIKHIIFLSGLIPNTDTLSPHLRSRLECEKILGSYGIPVSTLRAGLIIGAKGSSYPILKKLVERLPLLVLPAWAYNMTLPVSINDVIDGLTTLVDRQPKQNESIDIGGPEHMTYKSLFRRTSRVLGKKLPMIDIPIIPIWLSKYWVKVISGTSKEMVYPLMDSLIHDMTRSQKHTVNDISIGKINYEESVERALKEEKKQSSNKSSNTKKQFQIKDVRAITRIKVPHDYTINDVANEYSDFLRRFTFNFVKSEINHNYFKIKIPLLNKLLLLLKKDHEASNTNRVLYRIIGGDFAYSTNGGKATLEFRRILDSDKALIALQEYQPTLPWFVYTLTQAKIHKSVMNIFARKMNMLAKSNFAHTHNIKITKKLIQNLSISLGFFAILITSTKLLPKKNKLSNVKH</sequence>
<dbReference type="Pfam" id="PF05368">
    <property type="entry name" value="NmrA"/>
    <property type="match status" value="1"/>
</dbReference>
<dbReference type="InterPro" id="IPR051207">
    <property type="entry name" value="ComplexI_NDUFA9_subunit"/>
</dbReference>
<dbReference type="SUPFAM" id="SSF51735">
    <property type="entry name" value="NAD(P)-binding Rossmann-fold domains"/>
    <property type="match status" value="1"/>
</dbReference>
<name>A0A9Q6HP74_9STAP</name>
<accession>A0A9Q6HP74</accession>
<evidence type="ECO:0000259" key="1">
    <source>
        <dbReference type="Pfam" id="PF05368"/>
    </source>
</evidence>
<dbReference type="PANTHER" id="PTHR12126:SF11">
    <property type="entry name" value="NADH DEHYDROGENASE [UBIQUINONE] 1 ALPHA SUBCOMPLEX SUBUNIT 9, MITOCHONDRIAL"/>
    <property type="match status" value="1"/>
</dbReference>
<proteinExistence type="predicted"/>
<dbReference type="Proteomes" id="UP000241960">
    <property type="component" value="Unassembled WGS sequence"/>
</dbReference>
<evidence type="ECO:0000313" key="2">
    <source>
        <dbReference type="EMBL" id="PTI75820.1"/>
    </source>
</evidence>
<dbReference type="Gene3D" id="3.40.50.720">
    <property type="entry name" value="NAD(P)-binding Rossmann-like Domain"/>
    <property type="match status" value="1"/>
</dbReference>
<reference evidence="2 3" key="1">
    <citation type="journal article" date="2016" name="Front. Microbiol.">
        <title>Comprehensive Phylogenetic Analysis of Bovine Non-aureus Staphylococci Species Based on Whole-Genome Sequencing.</title>
        <authorList>
            <person name="Naushad S."/>
            <person name="Barkema H.W."/>
            <person name="Luby C."/>
            <person name="Condas L.A."/>
            <person name="Nobrega D.B."/>
            <person name="Carson D.A."/>
            <person name="De Buck J."/>
        </authorList>
    </citation>
    <scope>NUCLEOTIDE SEQUENCE [LARGE SCALE GENOMIC DNA]</scope>
    <source>
        <strain evidence="2 3">SNUC 1231</strain>
    </source>
</reference>
<dbReference type="RefSeq" id="WP_073505597.1">
    <property type="nucleotide sequence ID" value="NZ_CP018199.1"/>
</dbReference>
<dbReference type="GO" id="GO:0044877">
    <property type="term" value="F:protein-containing complex binding"/>
    <property type="evidence" value="ECO:0007669"/>
    <property type="project" value="TreeGrafter"/>
</dbReference>
<dbReference type="InterPro" id="IPR008030">
    <property type="entry name" value="NmrA-like"/>
</dbReference>
<organism evidence="2 3">
    <name type="scientific">Staphylococcus succinus</name>
    <dbReference type="NCBI Taxonomy" id="61015"/>
    <lineage>
        <taxon>Bacteria</taxon>
        <taxon>Bacillati</taxon>
        <taxon>Bacillota</taxon>
        <taxon>Bacilli</taxon>
        <taxon>Bacillales</taxon>
        <taxon>Staphylococcaceae</taxon>
        <taxon>Staphylococcus</taxon>
    </lineage>
</organism>